<evidence type="ECO:0000313" key="2">
    <source>
        <dbReference type="EMBL" id="MBY6140970.1"/>
    </source>
</evidence>
<organism evidence="2 3">
    <name type="scientific">Leisingera daeponensis</name>
    <dbReference type="NCBI Taxonomy" id="405746"/>
    <lineage>
        <taxon>Bacteria</taxon>
        <taxon>Pseudomonadati</taxon>
        <taxon>Pseudomonadota</taxon>
        <taxon>Alphaproteobacteria</taxon>
        <taxon>Rhodobacterales</taxon>
        <taxon>Roseobacteraceae</taxon>
        <taxon>Leisingera</taxon>
    </lineage>
</organism>
<comment type="caution">
    <text evidence="2">The sequence shown here is derived from an EMBL/GenBank/DDBJ whole genome shotgun (WGS) entry which is preliminary data.</text>
</comment>
<evidence type="ECO:0000259" key="1">
    <source>
        <dbReference type="Pfam" id="PF04230"/>
    </source>
</evidence>
<keyword evidence="3" id="KW-1185">Reference proteome</keyword>
<evidence type="ECO:0000313" key="3">
    <source>
        <dbReference type="Proteomes" id="UP000766629"/>
    </source>
</evidence>
<sequence>MNIQTTELKAPRVALVGGQWAQNVGNAFFNLGGEYVLKRVFGDNAVGYFQDQPNYRTLHNKFKGNPDNYVDFVKYLDIDYLVLQGPVLNAWMAASWEKTFKALQERGTRIILLSCAFFKFTGSEIAKVKAFLEAYPPALISTRDDKSYGILKDWLPGVPKYNGIDSGFFLNRCVTPFKTRGSTPYMAMNFDRYPEPSISESAFDAGKFRTMRIELEGAAYHLGIPNFLDKSAHKGKIRSYFADLTDRRKLPETFAGRMVVRPEHRFFPHVTHKIYRQPNATASDEPWTYINIYANADFTLSDRVHACVATLAFGSPAMLFTPSPRSALFGRVGLEEIKTRLVTLDLDYLHEEQEKEIAWLKERL</sequence>
<keyword evidence="2" id="KW-0808">Transferase</keyword>
<accession>A0ABS7NIF5</accession>
<dbReference type="GO" id="GO:0016740">
    <property type="term" value="F:transferase activity"/>
    <property type="evidence" value="ECO:0007669"/>
    <property type="project" value="UniProtKB-KW"/>
</dbReference>
<dbReference type="Pfam" id="PF04230">
    <property type="entry name" value="PS_pyruv_trans"/>
    <property type="match status" value="1"/>
</dbReference>
<dbReference type="RefSeq" id="WP_222509082.1">
    <property type="nucleotide sequence ID" value="NZ_JAHVJA010000008.1"/>
</dbReference>
<gene>
    <name evidence="2" type="ORF">KUV26_16140</name>
</gene>
<name>A0ABS7NIF5_9RHOB</name>
<protein>
    <submittedName>
        <fullName evidence="2">Polysaccharide pyruvyl transferase family protein</fullName>
    </submittedName>
</protein>
<dbReference type="InterPro" id="IPR007345">
    <property type="entry name" value="Polysacch_pyruvyl_Trfase"/>
</dbReference>
<feature type="domain" description="Polysaccharide pyruvyl transferase" evidence="1">
    <location>
        <begin position="23"/>
        <end position="323"/>
    </location>
</feature>
<reference evidence="2 3" key="1">
    <citation type="submission" date="2021-06" db="EMBL/GenBank/DDBJ databases">
        <title>50 bacteria genomes isolated from Dapeng, Shenzhen, China.</title>
        <authorList>
            <person name="Zheng W."/>
            <person name="Yu S."/>
            <person name="Huang Y."/>
        </authorList>
    </citation>
    <scope>NUCLEOTIDE SEQUENCE [LARGE SCALE GENOMIC DNA]</scope>
    <source>
        <strain evidence="2 3">DP1N14-2</strain>
    </source>
</reference>
<proteinExistence type="predicted"/>
<dbReference type="Proteomes" id="UP000766629">
    <property type="component" value="Unassembled WGS sequence"/>
</dbReference>
<dbReference type="EMBL" id="JAHVJA010000008">
    <property type="protein sequence ID" value="MBY6140970.1"/>
    <property type="molecule type" value="Genomic_DNA"/>
</dbReference>